<keyword evidence="3 6" id="KW-0812">Transmembrane</keyword>
<dbReference type="PANTHER" id="PTHR21716:SF15">
    <property type="entry name" value="TRANSPORT PROTEIN YRRI-RELATED"/>
    <property type="match status" value="1"/>
</dbReference>
<comment type="subcellular location">
    <subcellularLocation>
        <location evidence="1">Membrane</location>
        <topology evidence="1">Multi-pass membrane protein</topology>
    </subcellularLocation>
</comment>
<evidence type="ECO:0000256" key="1">
    <source>
        <dbReference type="ARBA" id="ARBA00004141"/>
    </source>
</evidence>
<feature type="transmembrane region" description="Helical" evidence="6">
    <location>
        <begin position="73"/>
        <end position="91"/>
    </location>
</feature>
<evidence type="ECO:0000256" key="3">
    <source>
        <dbReference type="ARBA" id="ARBA00022692"/>
    </source>
</evidence>
<keyword evidence="8" id="KW-1185">Reference proteome</keyword>
<sequence length="371" mass="41877">MRKWPAIQWIKILSIILLLFLNGYLFYRLLPMIGVISGFVIRVLFPFVAAAIIAYLLHPIVARLQRLGMKRTLAILLIYFVFFGTIALLLYKGLPVLIHELRGLDNHFAKYEKIYQKSLDNVYGSTPEAAHDQVNKALVRLRHSMVMLSERIMDWCAGLIHSLFTLFIIPFLAFYFLKDSDSILRGILHLIPSRWRDQTARLCKEMDVSIGNYIRGQLTVCGILAIMGAIGLWLLKIPYPIVFGFFIGATDLIPYFGPIIGAAPAVLIATTQSFYAVLGVLLLIIIIQFLESNVVEPLVVGKSVDIHPLYIMLSLGIGGELAGIIGMLLAIPCFIVIRTCFHHLPGRRQELTNKGQLNYNNGRIMKPRQKE</sequence>
<evidence type="ECO:0000256" key="5">
    <source>
        <dbReference type="ARBA" id="ARBA00023136"/>
    </source>
</evidence>
<dbReference type="EMBL" id="JAFBEV010000005">
    <property type="protein sequence ID" value="MBM7657391.1"/>
    <property type="molecule type" value="Genomic_DNA"/>
</dbReference>
<feature type="transmembrane region" description="Helical" evidence="6">
    <location>
        <begin position="310"/>
        <end position="337"/>
    </location>
</feature>
<evidence type="ECO:0000256" key="2">
    <source>
        <dbReference type="ARBA" id="ARBA00009773"/>
    </source>
</evidence>
<name>A0ABS2Q6W1_9BACL</name>
<dbReference type="RefSeq" id="WP_205005730.1">
    <property type="nucleotide sequence ID" value="NZ_CBCRXA010000004.1"/>
</dbReference>
<feature type="transmembrane region" description="Helical" evidence="6">
    <location>
        <begin position="39"/>
        <end position="61"/>
    </location>
</feature>
<keyword evidence="4 6" id="KW-1133">Transmembrane helix</keyword>
<gene>
    <name evidence="7" type="ORF">JOC27_000834</name>
</gene>
<comment type="similarity">
    <text evidence="2">Belongs to the autoinducer-2 exporter (AI-2E) (TC 2.A.86) family.</text>
</comment>
<keyword evidence="5 6" id="KW-0472">Membrane</keyword>
<feature type="transmembrane region" description="Helical" evidence="6">
    <location>
        <begin position="274"/>
        <end position="290"/>
    </location>
</feature>
<dbReference type="Proteomes" id="UP000823201">
    <property type="component" value="Unassembled WGS sequence"/>
</dbReference>
<dbReference type="InterPro" id="IPR002549">
    <property type="entry name" value="AI-2E-like"/>
</dbReference>
<dbReference type="Pfam" id="PF01594">
    <property type="entry name" value="AI-2E_transport"/>
    <property type="match status" value="1"/>
</dbReference>
<feature type="transmembrane region" description="Helical" evidence="6">
    <location>
        <begin position="152"/>
        <end position="177"/>
    </location>
</feature>
<reference evidence="7 8" key="1">
    <citation type="submission" date="2021-01" db="EMBL/GenBank/DDBJ databases">
        <title>Genomic Encyclopedia of Type Strains, Phase IV (KMG-IV): sequencing the most valuable type-strain genomes for metagenomic binning, comparative biology and taxonomic classification.</title>
        <authorList>
            <person name="Goeker M."/>
        </authorList>
    </citation>
    <scope>NUCLEOTIDE SEQUENCE [LARGE SCALE GENOMIC DNA]</scope>
    <source>
        <strain evidence="7 8">DSM 100968</strain>
    </source>
</reference>
<accession>A0ABS2Q6W1</accession>
<feature type="transmembrane region" description="Helical" evidence="6">
    <location>
        <begin position="9"/>
        <end position="27"/>
    </location>
</feature>
<proteinExistence type="inferred from homology"/>
<feature type="transmembrane region" description="Helical" evidence="6">
    <location>
        <begin position="214"/>
        <end position="235"/>
    </location>
</feature>
<evidence type="ECO:0000313" key="7">
    <source>
        <dbReference type="EMBL" id="MBM7657391.1"/>
    </source>
</evidence>
<feature type="transmembrane region" description="Helical" evidence="6">
    <location>
        <begin position="241"/>
        <end position="267"/>
    </location>
</feature>
<comment type="caution">
    <text evidence="7">The sequence shown here is derived from an EMBL/GenBank/DDBJ whole genome shotgun (WGS) entry which is preliminary data.</text>
</comment>
<protein>
    <submittedName>
        <fullName evidence="7">PurR-regulated permease PerM</fullName>
    </submittedName>
</protein>
<evidence type="ECO:0000256" key="6">
    <source>
        <dbReference type="SAM" id="Phobius"/>
    </source>
</evidence>
<evidence type="ECO:0000256" key="4">
    <source>
        <dbReference type="ARBA" id="ARBA00022989"/>
    </source>
</evidence>
<organism evidence="7 8">
    <name type="scientific">Sporolactobacillus spathodeae</name>
    <dbReference type="NCBI Taxonomy" id="1465502"/>
    <lineage>
        <taxon>Bacteria</taxon>
        <taxon>Bacillati</taxon>
        <taxon>Bacillota</taxon>
        <taxon>Bacilli</taxon>
        <taxon>Bacillales</taxon>
        <taxon>Sporolactobacillaceae</taxon>
        <taxon>Sporolactobacillus</taxon>
    </lineage>
</organism>
<evidence type="ECO:0000313" key="8">
    <source>
        <dbReference type="Proteomes" id="UP000823201"/>
    </source>
</evidence>
<dbReference type="PANTHER" id="PTHR21716">
    <property type="entry name" value="TRANSMEMBRANE PROTEIN"/>
    <property type="match status" value="1"/>
</dbReference>